<evidence type="ECO:0000313" key="5">
    <source>
        <dbReference type="EMBL" id="GAV86268.1"/>
    </source>
</evidence>
<feature type="region of interest" description="Disordered" evidence="3">
    <location>
        <begin position="96"/>
        <end position="126"/>
    </location>
</feature>
<evidence type="ECO:0000256" key="1">
    <source>
        <dbReference type="PROSITE-ProRule" id="PRU00023"/>
    </source>
</evidence>
<gene>
    <name evidence="5" type="ORF">CFOL_v3_29701</name>
</gene>
<dbReference type="SMART" id="SM00028">
    <property type="entry name" value="TPR"/>
    <property type="match status" value="3"/>
</dbReference>
<reference evidence="6" key="1">
    <citation type="submission" date="2016-04" db="EMBL/GenBank/DDBJ databases">
        <title>Cephalotus genome sequencing.</title>
        <authorList>
            <person name="Fukushima K."/>
            <person name="Hasebe M."/>
            <person name="Fang X."/>
        </authorList>
    </citation>
    <scope>NUCLEOTIDE SEQUENCE [LARGE SCALE GENOMIC DNA]</scope>
    <source>
        <strain evidence="6">cv. St1</strain>
    </source>
</reference>
<feature type="repeat" description="ANK" evidence="1">
    <location>
        <begin position="402"/>
        <end position="434"/>
    </location>
</feature>
<feature type="domain" description="Serine/threonine-protein kinase BSK1-like TPR repeats" evidence="4">
    <location>
        <begin position="513"/>
        <end position="589"/>
    </location>
</feature>
<evidence type="ECO:0000256" key="3">
    <source>
        <dbReference type="SAM" id="MobiDB-lite"/>
    </source>
</evidence>
<feature type="repeat" description="ANK" evidence="1">
    <location>
        <begin position="306"/>
        <end position="338"/>
    </location>
</feature>
<dbReference type="OrthoDB" id="20872at2759"/>
<dbReference type="PROSITE" id="PS50088">
    <property type="entry name" value="ANK_REPEAT"/>
    <property type="match status" value="5"/>
</dbReference>
<feature type="repeat" description="ANK" evidence="1">
    <location>
        <begin position="370"/>
        <end position="402"/>
    </location>
</feature>
<dbReference type="InterPro" id="IPR036770">
    <property type="entry name" value="Ankyrin_rpt-contain_sf"/>
</dbReference>
<proteinExistence type="predicted"/>
<dbReference type="InParanoid" id="A0A1Q3D1U3"/>
<dbReference type="Pfam" id="PF07939">
    <property type="entry name" value="DUF1685"/>
    <property type="match status" value="1"/>
</dbReference>
<feature type="repeat" description="ANK" evidence="1">
    <location>
        <begin position="338"/>
        <end position="370"/>
    </location>
</feature>
<dbReference type="SMART" id="SM00248">
    <property type="entry name" value="ANK"/>
    <property type="match status" value="7"/>
</dbReference>
<name>A0A1Q3D1U3_CEPFO</name>
<dbReference type="FunCoup" id="A0A1Q3D1U3">
    <property type="interactions" value="624"/>
</dbReference>
<dbReference type="InterPro" id="IPR019734">
    <property type="entry name" value="TPR_rpt"/>
</dbReference>
<dbReference type="SUPFAM" id="SSF48452">
    <property type="entry name" value="TPR-like"/>
    <property type="match status" value="1"/>
</dbReference>
<evidence type="ECO:0000313" key="6">
    <source>
        <dbReference type="Proteomes" id="UP000187406"/>
    </source>
</evidence>
<dbReference type="PANTHER" id="PTHR46224:SF6">
    <property type="entry name" value="ANKYRIN REPEAT FAMILY PROTEIN"/>
    <property type="match status" value="1"/>
</dbReference>
<evidence type="ECO:0000259" key="4">
    <source>
        <dbReference type="Pfam" id="PF25575"/>
    </source>
</evidence>
<feature type="repeat" description="TPR" evidence="2">
    <location>
        <begin position="517"/>
        <end position="550"/>
    </location>
</feature>
<dbReference type="InterPro" id="IPR011990">
    <property type="entry name" value="TPR-like_helical_dom_sf"/>
</dbReference>
<dbReference type="Pfam" id="PF12796">
    <property type="entry name" value="Ank_2"/>
    <property type="match status" value="3"/>
</dbReference>
<keyword evidence="2" id="KW-0802">TPR repeat</keyword>
<dbReference type="PANTHER" id="PTHR46224">
    <property type="entry name" value="ANKYRIN REPEAT FAMILY PROTEIN"/>
    <property type="match status" value="1"/>
</dbReference>
<dbReference type="PROSITE" id="PS50297">
    <property type="entry name" value="ANK_REP_REGION"/>
    <property type="match status" value="4"/>
</dbReference>
<dbReference type="EMBL" id="BDDD01003844">
    <property type="protein sequence ID" value="GAV86268.1"/>
    <property type="molecule type" value="Genomic_DNA"/>
</dbReference>
<dbReference type="InterPro" id="IPR051616">
    <property type="entry name" value="Cul2-RING_E3_ligase_SR"/>
</dbReference>
<dbReference type="InterPro" id="IPR058209">
    <property type="entry name" value="TPR_BSK1_C"/>
</dbReference>
<keyword evidence="6" id="KW-1185">Reference proteome</keyword>
<dbReference type="Pfam" id="PF25575">
    <property type="entry name" value="TPR_BSK1_C"/>
    <property type="match status" value="1"/>
</dbReference>
<dbReference type="Proteomes" id="UP000187406">
    <property type="component" value="Unassembled WGS sequence"/>
</dbReference>
<organism evidence="5 6">
    <name type="scientific">Cephalotus follicularis</name>
    <name type="common">Albany pitcher plant</name>
    <dbReference type="NCBI Taxonomy" id="3775"/>
    <lineage>
        <taxon>Eukaryota</taxon>
        <taxon>Viridiplantae</taxon>
        <taxon>Streptophyta</taxon>
        <taxon>Embryophyta</taxon>
        <taxon>Tracheophyta</taxon>
        <taxon>Spermatophyta</taxon>
        <taxon>Magnoliopsida</taxon>
        <taxon>eudicotyledons</taxon>
        <taxon>Gunneridae</taxon>
        <taxon>Pentapetalae</taxon>
        <taxon>rosids</taxon>
        <taxon>fabids</taxon>
        <taxon>Oxalidales</taxon>
        <taxon>Cephalotaceae</taxon>
        <taxon>Cephalotus</taxon>
    </lineage>
</organism>
<comment type="caution">
    <text evidence="5">The sequence shown here is derived from an EMBL/GenBank/DDBJ whole genome shotgun (WGS) entry which is preliminary data.</text>
</comment>
<feature type="non-terminal residue" evidence="5">
    <location>
        <position position="1"/>
    </location>
</feature>
<dbReference type="InterPro" id="IPR002110">
    <property type="entry name" value="Ankyrin_rpt"/>
</dbReference>
<sequence length="659" mass="72346">PPILRKNKKLLLKQLSMCETPRDVAWERRRRQIFRQERRKNEVNDREDLTDEDFHELKGCIELGFGFNEEEGQQLCNTLPALDLYFAVNRQLSLSPVSTPQSRGSSNSLGERSPSFGSPRSDESWKICSPGDNPQQVKTKLRHWAQAVACSVMHGSTPSNTPPISRTKPSLTTTITILSSTSIAKAKPRLSTQTAMRQKVQNFLNAACTGNLDLLKNIAALLDEGKDLAKTVADIKDANKRGALHFAAREGRTEICKYLLEELNLDVDTKDEDGETPLLHAARQGHTDTAKYLLEHGANPAIPSDLGATALHHSAGIGDIELLRYLLSKGVEVDSQSDSGTPLIWAAGHDQPEAVKVLLEHHANVNAETDDITPILSAVAAGSLACSDLLVQSGANVNISAGGATPLHIAADYGSQEIINCLLKAGADPDMIDEDGQKPIQVAAARGNRAAVEILFPLTSKVQTIPDWTVDGILQYMQSETRKQQELTRNLKELNVPNDTLLKKDLPEVTPEAKKKAAEAKSRGHEAFKRKDYRMAIDAYTQASDLDPTDATLLSNRSLCWLHLGQTEHALADAKACRELRPDWPKACYREGAALRLLQACSPCAFFDEAANCFYEGVQLDPENIELITAMREAVDAGRKFHGTDKEKSSIIFDDRPSS</sequence>
<dbReference type="PRINTS" id="PR01415">
    <property type="entry name" value="ANKYRIN"/>
</dbReference>
<dbReference type="AlphaFoldDB" id="A0A1Q3D1U3"/>
<feature type="repeat" description="ANK" evidence="1">
    <location>
        <begin position="273"/>
        <end position="305"/>
    </location>
</feature>
<dbReference type="STRING" id="3775.A0A1Q3D1U3"/>
<dbReference type="PROSITE" id="PS50005">
    <property type="entry name" value="TPR"/>
    <property type="match status" value="1"/>
</dbReference>
<dbReference type="Gene3D" id="1.25.40.20">
    <property type="entry name" value="Ankyrin repeat-containing domain"/>
    <property type="match status" value="2"/>
</dbReference>
<keyword evidence="1" id="KW-0040">ANK repeat</keyword>
<dbReference type="InterPro" id="IPR012881">
    <property type="entry name" value="DUF1685"/>
</dbReference>
<evidence type="ECO:0000256" key="2">
    <source>
        <dbReference type="PROSITE-ProRule" id="PRU00339"/>
    </source>
</evidence>
<dbReference type="SUPFAM" id="SSF48403">
    <property type="entry name" value="Ankyrin repeat"/>
    <property type="match status" value="1"/>
</dbReference>
<protein>
    <submittedName>
        <fullName evidence="5">DUF1685 domain-containing protein/Ank_2 domain-containing protein/TPR_11 domain-containing protein</fullName>
    </submittedName>
</protein>
<accession>A0A1Q3D1U3</accession>
<dbReference type="Gene3D" id="1.25.40.10">
    <property type="entry name" value="Tetratricopeptide repeat domain"/>
    <property type="match status" value="1"/>
</dbReference>
<feature type="compositionally biased region" description="Polar residues" evidence="3">
    <location>
        <begin position="96"/>
        <end position="118"/>
    </location>
</feature>